<dbReference type="PROSITE" id="PS50206">
    <property type="entry name" value="RHODANESE_3"/>
    <property type="match status" value="1"/>
</dbReference>
<name>A0A1G4G8C9_9BACT</name>
<gene>
    <name evidence="2" type="ORF">ING2E5A_1967</name>
</gene>
<dbReference type="EMBL" id="LT608328">
    <property type="protein sequence ID" value="SCM58784.1"/>
    <property type="molecule type" value="Genomic_DNA"/>
</dbReference>
<dbReference type="InterPro" id="IPR018711">
    <property type="entry name" value="NAGPA"/>
</dbReference>
<reference evidence="2 3" key="1">
    <citation type="submission" date="2016-08" db="EMBL/GenBank/DDBJ databases">
        <authorList>
            <person name="Seilhamer J.J."/>
        </authorList>
    </citation>
    <scope>NUCLEOTIDE SEQUENCE [LARGE SCALE GENOMIC DNA]</scope>
    <source>
        <strain evidence="2">ING2-E5A</strain>
    </source>
</reference>
<dbReference type="STRING" id="1642646.ING2E5A_1967"/>
<dbReference type="AlphaFoldDB" id="A0A1G4G8C9"/>
<dbReference type="PROSITE" id="PS51257">
    <property type="entry name" value="PROKAR_LIPOPROTEIN"/>
    <property type="match status" value="1"/>
</dbReference>
<dbReference type="Proteomes" id="UP000178485">
    <property type="component" value="Chromosome i"/>
</dbReference>
<dbReference type="RefSeq" id="WP_071137196.1">
    <property type="nucleotide sequence ID" value="NZ_LT608328.1"/>
</dbReference>
<accession>A0A1G4G8C9</accession>
<protein>
    <recommendedName>
        <fullName evidence="1">Rhodanese domain-containing protein</fullName>
    </recommendedName>
</protein>
<keyword evidence="3" id="KW-1185">Reference proteome</keyword>
<sequence length="525" mass="58479">MKNGFKFIIFLTTCLAGVFYACTENDEDVVESIPFSSIKVEVDGELVEAQFLDDKNLLLSYENAENFSSAKLKVDLNEGYSVIFPTDVDSFDISNYPVVNFRAPDNRIIKYWFEITSRAFPIIDGSKIGVEGIGLGDVTVQNSTKEVIITFDKNKMDLGGIKLFFEEGSLMEGAVVEGDLFFDFSQGVPQELNIKMGEKDRVYKVVLNLSKVMDDPKKYGFADITGNILKGELAEYINLYQATSVVNFPVENNAPETPWSWDVPEYMLDEYMAYVGDWKPDRLLKSVSGINFTYATIDINKATASLVTNPSKRIVVNGSEGVVAMSGLSASDATVIYHEGNVINNWTSDGAPWRSTLGFTPEGKISFSNAALYNGRMVKLPFNTDYVGDGYIESGEAWDVTSAVYGKPWIVRDGYLMTRWDMYINDGTGWEIAMGEAWNGVDRSRSFIGLTYDNKIGMAVISHGMSIPQAAWLLNKLGWKDVFFVGGSYWQDNDFQPVLYIDGKLVAGNQGQVSQYCIAIDIKNK</sequence>
<dbReference type="KEGG" id="pmuc:ING2E5A_1967"/>
<evidence type="ECO:0000259" key="1">
    <source>
        <dbReference type="PROSITE" id="PS50206"/>
    </source>
</evidence>
<feature type="domain" description="Rhodanese" evidence="1">
    <location>
        <begin position="463"/>
        <end position="499"/>
    </location>
</feature>
<organism evidence="2 3">
    <name type="scientific">Petrimonas mucosa</name>
    <dbReference type="NCBI Taxonomy" id="1642646"/>
    <lineage>
        <taxon>Bacteria</taxon>
        <taxon>Pseudomonadati</taxon>
        <taxon>Bacteroidota</taxon>
        <taxon>Bacteroidia</taxon>
        <taxon>Bacteroidales</taxon>
        <taxon>Dysgonomonadaceae</taxon>
        <taxon>Petrimonas</taxon>
    </lineage>
</organism>
<evidence type="ECO:0000313" key="2">
    <source>
        <dbReference type="EMBL" id="SCM58784.1"/>
    </source>
</evidence>
<dbReference type="InterPro" id="IPR001763">
    <property type="entry name" value="Rhodanese-like_dom"/>
</dbReference>
<evidence type="ECO:0000313" key="3">
    <source>
        <dbReference type="Proteomes" id="UP000178485"/>
    </source>
</evidence>
<proteinExistence type="predicted"/>
<dbReference type="Pfam" id="PF09992">
    <property type="entry name" value="NAGPA"/>
    <property type="match status" value="1"/>
</dbReference>